<accession>A0A6V7PXW9</accession>
<reference evidence="2" key="1">
    <citation type="submission" date="2020-07" db="EMBL/GenBank/DDBJ databases">
        <authorList>
            <person name="Lin J."/>
        </authorList>
    </citation>
    <scope>NUCLEOTIDE SEQUENCE</scope>
</reference>
<protein>
    <recommendedName>
        <fullName evidence="3">Retrotransposon gag domain-containing protein</fullName>
    </recommendedName>
</protein>
<feature type="region of interest" description="Disordered" evidence="1">
    <location>
        <begin position="43"/>
        <end position="66"/>
    </location>
</feature>
<proteinExistence type="predicted"/>
<sequence>MQRKEKQIGRLQELVSRQAAAAAPVSQDPPAPVALAPTVAAAPATTPHVPGTSPMASGSSGLDSTALEAEQDRSLAVLTAFKRFHPPTFDEEVVDPWVMEVWLTSMEALFEDIYTSEKDKVHLAAHCFEKSAQVWWRRVKKN</sequence>
<name>A0A6V7PXW9_ANACO</name>
<organism evidence="2">
    <name type="scientific">Ananas comosus var. bracteatus</name>
    <name type="common">red pineapple</name>
    <dbReference type="NCBI Taxonomy" id="296719"/>
    <lineage>
        <taxon>Eukaryota</taxon>
        <taxon>Viridiplantae</taxon>
        <taxon>Streptophyta</taxon>
        <taxon>Embryophyta</taxon>
        <taxon>Tracheophyta</taxon>
        <taxon>Spermatophyta</taxon>
        <taxon>Magnoliopsida</taxon>
        <taxon>Liliopsida</taxon>
        <taxon>Poales</taxon>
        <taxon>Bromeliaceae</taxon>
        <taxon>Bromelioideae</taxon>
        <taxon>Ananas</taxon>
    </lineage>
</organism>
<evidence type="ECO:0008006" key="3">
    <source>
        <dbReference type="Google" id="ProtNLM"/>
    </source>
</evidence>
<feature type="compositionally biased region" description="Polar residues" evidence="1">
    <location>
        <begin position="54"/>
        <end position="63"/>
    </location>
</feature>
<evidence type="ECO:0000313" key="2">
    <source>
        <dbReference type="EMBL" id="CAD1835590.1"/>
    </source>
</evidence>
<dbReference type="EMBL" id="LR862153">
    <property type="protein sequence ID" value="CAD1835590.1"/>
    <property type="molecule type" value="Genomic_DNA"/>
</dbReference>
<gene>
    <name evidence="2" type="ORF">CB5_LOCUS18801</name>
</gene>
<dbReference type="AlphaFoldDB" id="A0A6V7PXW9"/>
<evidence type="ECO:0000256" key="1">
    <source>
        <dbReference type="SAM" id="MobiDB-lite"/>
    </source>
</evidence>